<dbReference type="Proteomes" id="UP000637643">
    <property type="component" value="Unassembled WGS sequence"/>
</dbReference>
<dbReference type="EMBL" id="BMKR01000006">
    <property type="protein sequence ID" value="GGF72713.1"/>
    <property type="molecule type" value="Genomic_DNA"/>
</dbReference>
<organism evidence="1 2">
    <name type="scientific">Paenibacillus albidus</name>
    <dbReference type="NCBI Taxonomy" id="2041023"/>
    <lineage>
        <taxon>Bacteria</taxon>
        <taxon>Bacillati</taxon>
        <taxon>Bacillota</taxon>
        <taxon>Bacilli</taxon>
        <taxon>Bacillales</taxon>
        <taxon>Paenibacillaceae</taxon>
        <taxon>Paenibacillus</taxon>
    </lineage>
</organism>
<proteinExistence type="predicted"/>
<dbReference type="RefSeq" id="WP_189023912.1">
    <property type="nucleotide sequence ID" value="NZ_BMKR01000006.1"/>
</dbReference>
<reference evidence="1" key="2">
    <citation type="submission" date="2020-09" db="EMBL/GenBank/DDBJ databases">
        <authorList>
            <person name="Sun Q."/>
            <person name="Zhou Y."/>
        </authorList>
    </citation>
    <scope>NUCLEOTIDE SEQUENCE</scope>
    <source>
        <strain evidence="1">CGMCC 1.16134</strain>
    </source>
</reference>
<name>A0A917C567_9BACL</name>
<gene>
    <name evidence="1" type="ORF">GCM10010912_17400</name>
</gene>
<evidence type="ECO:0000313" key="2">
    <source>
        <dbReference type="Proteomes" id="UP000637643"/>
    </source>
</evidence>
<dbReference type="AlphaFoldDB" id="A0A917C567"/>
<keyword evidence="2" id="KW-1185">Reference proteome</keyword>
<sequence length="324" mass="36859">MALNDVLAMQVPSGVLKQILKNEKLDKETKLSVIEDMAKTIADKKPVVGQEIADQFQYAGATAVNVHMIMSDLSPDWQNKEFFKDFLIKKFSGALFGRGLRPELDSEPKLIKATEVGDRMVLAFSYLGSPRRYLENYEIVIRKAQVLDYVVIHFSPFAVEVRASQSQNRVFKSAMLDIMEIQDTPVWEKLTKLTETQARELAIKLNAKLRAAKHKMTEGAYATKEVTASTQVLDLEDELQYQEEFGNQPMKKKTLTFNFTYSFGFEDEISYVITDEGLWFRSNVGEEAIQHVFDLILKIKFATVESTDEEVVTEEELDSPSANI</sequence>
<evidence type="ECO:0000313" key="1">
    <source>
        <dbReference type="EMBL" id="GGF72713.1"/>
    </source>
</evidence>
<accession>A0A917C567</accession>
<reference evidence="1" key="1">
    <citation type="journal article" date="2014" name="Int. J. Syst. Evol. Microbiol.">
        <title>Complete genome sequence of Corynebacterium casei LMG S-19264T (=DSM 44701T), isolated from a smear-ripened cheese.</title>
        <authorList>
            <consortium name="US DOE Joint Genome Institute (JGI-PGF)"/>
            <person name="Walter F."/>
            <person name="Albersmeier A."/>
            <person name="Kalinowski J."/>
            <person name="Ruckert C."/>
        </authorList>
    </citation>
    <scope>NUCLEOTIDE SEQUENCE</scope>
    <source>
        <strain evidence="1">CGMCC 1.16134</strain>
    </source>
</reference>
<protein>
    <submittedName>
        <fullName evidence="1">Uncharacterized protein</fullName>
    </submittedName>
</protein>
<comment type="caution">
    <text evidence="1">The sequence shown here is derived from an EMBL/GenBank/DDBJ whole genome shotgun (WGS) entry which is preliminary data.</text>
</comment>